<comment type="caution">
    <text evidence="2">The sequence shown here is derived from an EMBL/GenBank/DDBJ whole genome shotgun (WGS) entry which is preliminary data.</text>
</comment>
<reference evidence="2 3" key="1">
    <citation type="journal article" date="2013" name="Int. J. Syst. Evol. Microbiol.">
        <title>Roseomonas aerophila sp. nov., isolated from air.</title>
        <authorList>
            <person name="Kim S.J."/>
            <person name="Weon H.Y."/>
            <person name="Ahn J.H."/>
            <person name="Hong S.B."/>
            <person name="Seok S.J."/>
            <person name="Whang K.S."/>
            <person name="Kwon S.W."/>
        </authorList>
    </citation>
    <scope>NUCLEOTIDE SEQUENCE [LARGE SCALE GENOMIC DNA]</scope>
    <source>
        <strain evidence="2 3">NBRC 108923</strain>
    </source>
</reference>
<keyword evidence="1" id="KW-0732">Signal</keyword>
<evidence type="ECO:0000313" key="2">
    <source>
        <dbReference type="EMBL" id="MBC9208869.1"/>
    </source>
</evidence>
<name>A0ABR7RRG9_9PROT</name>
<dbReference type="EMBL" id="JACTVA010000040">
    <property type="protein sequence ID" value="MBC9208869.1"/>
    <property type="molecule type" value="Genomic_DNA"/>
</dbReference>
<evidence type="ECO:0000313" key="3">
    <source>
        <dbReference type="Proteomes" id="UP000626026"/>
    </source>
</evidence>
<keyword evidence="3" id="KW-1185">Reference proteome</keyword>
<dbReference type="PROSITE" id="PS51257">
    <property type="entry name" value="PROKAR_LIPOPROTEIN"/>
    <property type="match status" value="1"/>
</dbReference>
<dbReference type="RefSeq" id="WP_187786018.1">
    <property type="nucleotide sequence ID" value="NZ_JACTVA010000040.1"/>
</dbReference>
<proteinExistence type="predicted"/>
<dbReference type="Proteomes" id="UP000626026">
    <property type="component" value="Unassembled WGS sequence"/>
</dbReference>
<feature type="signal peptide" evidence="1">
    <location>
        <begin position="1"/>
        <end position="18"/>
    </location>
</feature>
<sequence>MRLIFLAPLALLSACATMIEGTSDNITVTTTPAGATCTIDREGQRVGAVAATPASIRINKSRQDLSVKCGKEGYMSSTIVVEAGFTGTTFANILLGGVVGVVVDAA</sequence>
<accession>A0ABR7RRG9</accession>
<feature type="chain" id="PRO_5046657469" evidence="1">
    <location>
        <begin position="19"/>
        <end position="106"/>
    </location>
</feature>
<organism evidence="2 3">
    <name type="scientific">Teichococcus aerophilus</name>
    <dbReference type="NCBI Taxonomy" id="1224513"/>
    <lineage>
        <taxon>Bacteria</taxon>
        <taxon>Pseudomonadati</taxon>
        <taxon>Pseudomonadota</taxon>
        <taxon>Alphaproteobacteria</taxon>
        <taxon>Acetobacterales</taxon>
        <taxon>Roseomonadaceae</taxon>
        <taxon>Roseomonas</taxon>
    </lineage>
</organism>
<protein>
    <submittedName>
        <fullName evidence="2">PEGA domain-containing protein</fullName>
    </submittedName>
</protein>
<gene>
    <name evidence="2" type="ORF">IBL26_18625</name>
</gene>
<evidence type="ECO:0000256" key="1">
    <source>
        <dbReference type="SAM" id="SignalP"/>
    </source>
</evidence>